<evidence type="ECO:0000256" key="3">
    <source>
        <dbReference type="ARBA" id="ARBA00022989"/>
    </source>
</evidence>
<feature type="transmembrane region" description="Helical" evidence="5">
    <location>
        <begin position="486"/>
        <end position="510"/>
    </location>
</feature>
<feature type="transmembrane region" description="Helical" evidence="5">
    <location>
        <begin position="159"/>
        <end position="178"/>
    </location>
</feature>
<dbReference type="GO" id="GO:0012505">
    <property type="term" value="C:endomembrane system"/>
    <property type="evidence" value="ECO:0007669"/>
    <property type="project" value="UniProtKB-SubCell"/>
</dbReference>
<keyword evidence="2 5" id="KW-0812">Transmembrane</keyword>
<feature type="transmembrane region" description="Helical" evidence="5">
    <location>
        <begin position="311"/>
        <end position="328"/>
    </location>
</feature>
<feature type="transmembrane region" description="Helical" evidence="5">
    <location>
        <begin position="462"/>
        <end position="479"/>
    </location>
</feature>
<gene>
    <name evidence="7" type="primary">glpT</name>
</gene>
<dbReference type="PANTHER" id="PTHR43826">
    <property type="entry name" value="GLUCOSE-6-PHOSPHATE EXCHANGER SLC37A4"/>
    <property type="match status" value="1"/>
</dbReference>
<organism evidence="7">
    <name type="scientific">uncultured marine group II/III euryarchaeote KM3_149_A03</name>
    <dbReference type="NCBI Taxonomy" id="1457884"/>
    <lineage>
        <taxon>Archaea</taxon>
        <taxon>Methanobacteriati</taxon>
        <taxon>Methanobacteriota</taxon>
        <taxon>environmental samples</taxon>
    </lineage>
</organism>
<dbReference type="Gene3D" id="1.20.1250.20">
    <property type="entry name" value="MFS general substrate transporter like domains"/>
    <property type="match status" value="2"/>
</dbReference>
<dbReference type="EMBL" id="KF900622">
    <property type="protein sequence ID" value="AIF01501.1"/>
    <property type="molecule type" value="Genomic_DNA"/>
</dbReference>
<dbReference type="AlphaFoldDB" id="A0A075GBQ6"/>
<feature type="transmembrane region" description="Helical" evidence="5">
    <location>
        <begin position="371"/>
        <end position="396"/>
    </location>
</feature>
<reference evidence="7" key="1">
    <citation type="journal article" date="2014" name="Genome Biol. Evol.">
        <title>Pangenome evidence for extensive interdomain horizontal transfer affecting lineage core and shell genes in uncultured planktonic thaumarchaeota and euryarchaeota.</title>
        <authorList>
            <person name="Deschamps P."/>
            <person name="Zivanovic Y."/>
            <person name="Moreira D."/>
            <person name="Rodriguez-Valera F."/>
            <person name="Lopez-Garcia P."/>
        </authorList>
    </citation>
    <scope>NUCLEOTIDE SEQUENCE</scope>
</reference>
<dbReference type="SUPFAM" id="SSF103473">
    <property type="entry name" value="MFS general substrate transporter"/>
    <property type="match status" value="1"/>
</dbReference>
<keyword evidence="3 5" id="KW-1133">Transmembrane helix</keyword>
<dbReference type="Pfam" id="PF07690">
    <property type="entry name" value="MFS_1"/>
    <property type="match status" value="1"/>
</dbReference>
<protein>
    <submittedName>
        <fullName evidence="7">Glycerol-3-phosphate transporter (GlpT)</fullName>
    </submittedName>
</protein>
<evidence type="ECO:0000256" key="5">
    <source>
        <dbReference type="SAM" id="Phobius"/>
    </source>
</evidence>
<feature type="domain" description="Major facilitator superfamily (MFS) profile" evidence="6">
    <location>
        <begin position="33"/>
        <end position="430"/>
    </location>
</feature>
<feature type="transmembrane region" description="Helical" evidence="5">
    <location>
        <begin position="100"/>
        <end position="118"/>
    </location>
</feature>
<feature type="transmembrane region" description="Helical" evidence="5">
    <location>
        <begin position="190"/>
        <end position="209"/>
    </location>
</feature>
<evidence type="ECO:0000313" key="7">
    <source>
        <dbReference type="EMBL" id="AIF01501.1"/>
    </source>
</evidence>
<feature type="transmembrane region" description="Helical" evidence="5">
    <location>
        <begin position="69"/>
        <end position="88"/>
    </location>
</feature>
<dbReference type="PANTHER" id="PTHR43826:SF3">
    <property type="entry name" value="GLUCOSE-6-PHOSPHATE EXCHANGER SLC37A4"/>
    <property type="match status" value="1"/>
</dbReference>
<feature type="transmembrane region" description="Helical" evidence="5">
    <location>
        <begin position="281"/>
        <end position="299"/>
    </location>
</feature>
<evidence type="ECO:0000256" key="1">
    <source>
        <dbReference type="ARBA" id="ARBA00004127"/>
    </source>
</evidence>
<keyword evidence="4 5" id="KW-0472">Membrane</keyword>
<dbReference type="GO" id="GO:0016020">
    <property type="term" value="C:membrane"/>
    <property type="evidence" value="ECO:0007669"/>
    <property type="project" value="UniProtKB-ARBA"/>
</dbReference>
<feature type="transmembrane region" description="Helical" evidence="5">
    <location>
        <begin position="516"/>
        <end position="537"/>
    </location>
</feature>
<feature type="transmembrane region" description="Helical" evidence="5">
    <location>
        <begin position="340"/>
        <end position="359"/>
    </location>
</feature>
<comment type="subcellular location">
    <subcellularLocation>
        <location evidence="1">Endomembrane system</location>
        <topology evidence="1">Multi-pass membrane protein</topology>
    </subcellularLocation>
</comment>
<evidence type="ECO:0000256" key="2">
    <source>
        <dbReference type="ARBA" id="ARBA00022692"/>
    </source>
</evidence>
<feature type="transmembrane region" description="Helical" evidence="5">
    <location>
        <begin position="439"/>
        <end position="456"/>
    </location>
</feature>
<feature type="transmembrane region" description="Helical" evidence="5">
    <location>
        <begin position="30"/>
        <end position="57"/>
    </location>
</feature>
<name>A0A075GBQ6_9EURY</name>
<sequence>MATPGDQSDLQDLPLGGDDSVVQKMHQRGVVWTIWFTYGAFYFCRTNISAAAAALSMTPEAGGLGLDRYQVGWILAALKISYALGQLINGQLAERIRPRVLLAIGMFGSAALNVIFGLGTGLYFLLFVWACNGYCQSLGWTPCVRVVGNWIPLSWRGKAIGIIGTGYQITLGLTYVLASYSVEWFGWRGAVFIPAIVLAVAGIAMLLLLREMPEQELSSAGSQPLPAAHSWMENMFLTLFNPTLWILGMALGLLNACRYGFMDWGLAHLLEVQESSIGKAGLKYCVIAIGAVAGSYLAGVATDRLFGGRRAPVIFVLLIMLSAMTLLYESVSRTSATGTVLLLIVIGFCIYGPQVLLVGTAPVDLAHKGTAAAAAGFVNFMGYMGAATGDVVTGYFSEEAHGGWQTAIYIWAGWALAAALMTTLLWNVTSSKMRLLPAWLPRVLAAAGLLAGAGLIQLADGPTWLLVTSVIAALLLLTARGKLRLLAVLAGLLGLLGLICLLFGLGLELADDAPSWYHLVPTAAHGFSLLATVMVLIDRR</sequence>
<feature type="transmembrane region" description="Helical" evidence="5">
    <location>
        <begin position="239"/>
        <end position="261"/>
    </location>
</feature>
<dbReference type="GO" id="GO:0035435">
    <property type="term" value="P:phosphate ion transmembrane transport"/>
    <property type="evidence" value="ECO:0007669"/>
    <property type="project" value="TreeGrafter"/>
</dbReference>
<dbReference type="InterPro" id="IPR051337">
    <property type="entry name" value="OPA_Antiporter"/>
</dbReference>
<dbReference type="GO" id="GO:0061513">
    <property type="term" value="F:glucose 6-phosphate:phosphate antiporter activity"/>
    <property type="evidence" value="ECO:0007669"/>
    <property type="project" value="TreeGrafter"/>
</dbReference>
<dbReference type="InterPro" id="IPR020846">
    <property type="entry name" value="MFS_dom"/>
</dbReference>
<evidence type="ECO:0000256" key="4">
    <source>
        <dbReference type="ARBA" id="ARBA00023136"/>
    </source>
</evidence>
<feature type="transmembrane region" description="Helical" evidence="5">
    <location>
        <begin position="408"/>
        <end position="427"/>
    </location>
</feature>
<dbReference type="PROSITE" id="PS50850">
    <property type="entry name" value="MFS"/>
    <property type="match status" value="1"/>
</dbReference>
<feature type="transmembrane region" description="Helical" evidence="5">
    <location>
        <begin position="124"/>
        <end position="147"/>
    </location>
</feature>
<dbReference type="InterPro" id="IPR036259">
    <property type="entry name" value="MFS_trans_sf"/>
</dbReference>
<proteinExistence type="predicted"/>
<accession>A0A075GBQ6</accession>
<evidence type="ECO:0000259" key="6">
    <source>
        <dbReference type="PROSITE" id="PS50850"/>
    </source>
</evidence>
<dbReference type="InterPro" id="IPR011701">
    <property type="entry name" value="MFS"/>
</dbReference>